<reference evidence="3 4" key="1">
    <citation type="journal article" date="2013" name="Genome Announc.">
        <title>Draft Genome Sequence of a Benzothiophene-Desulfurizing Bacterium, Gordona terrae Strain C-6.</title>
        <authorList>
            <person name="Wang W."/>
            <person name="Ma T."/>
            <person name="Ren Y."/>
            <person name="Li G."/>
        </authorList>
    </citation>
    <scope>NUCLEOTIDE SEQUENCE [LARGE SCALE GENOMIC DNA]</scope>
    <source>
        <strain evidence="3 4">C-6</strain>
    </source>
</reference>
<protein>
    <recommendedName>
        <fullName evidence="2">TPR repeat domain-containing protein</fullName>
    </recommendedName>
</protein>
<dbReference type="AlphaFoldDB" id="R7YAP1"/>
<evidence type="ECO:0000256" key="1">
    <source>
        <dbReference type="SAM" id="MobiDB-lite"/>
    </source>
</evidence>
<evidence type="ECO:0000259" key="2">
    <source>
        <dbReference type="Pfam" id="PF23275"/>
    </source>
</evidence>
<evidence type="ECO:0000313" key="3">
    <source>
        <dbReference type="EMBL" id="EON33096.1"/>
    </source>
</evidence>
<evidence type="ECO:0000313" key="4">
    <source>
        <dbReference type="Proteomes" id="UP000013569"/>
    </source>
</evidence>
<dbReference type="EMBL" id="AQPW01000007">
    <property type="protein sequence ID" value="EON33096.1"/>
    <property type="molecule type" value="Genomic_DNA"/>
</dbReference>
<accession>R7YAP1</accession>
<dbReference type="OrthoDB" id="4377460at2"/>
<proteinExistence type="predicted"/>
<sequence length="821" mass="87385">MTPTYDQVIGWKPESLGDIASAARTLQTDLDGQAPRAGNPVINLTPAEWKGLARTAADGRAESITRWLRSLSDQYGTLAAALDNGKTAIRGAMTTLENQKSTAAALGYELRTNDPAYNVDFNKSMAPDGAEYDKGTATELQQALLDLGRAADTAVSNTNSAVSAALGAIAGLTPASIAQNSSTIDPTKAAPDAQAILSGTATPEQRARFARAMQLTPEQLARLQLGQPVDITKEQFLYIKHATGAVDVGNGSLSGIKAFESFGVGPAMAGTRGALANGLQILSNKNIRAGDLHGGFEALPQTVKDVLSIENPVVLSDNVIAVNGLANSATLGNLLHSGDSRYQAGTEIDRRLGDLGRKYTDAMAKYEQEYYGQKIANGFHIDGEVRYDDNFTTSGTAHPEIQDILKAVGRDKMWVSDAFSGPDGADFIHDLMTTQWEDDGRAADTLLTVTESDARSQSFDIPPEQRTLGQELDHRTAERSATIMEAIARYTGSHDGYNALMDIPGMVDGKSAGEVNPELVRTLAESLKPYAGELGGDQDQSLPGFNDTPGENVMHSPGTDNFEGSSRIFGLLATDETAAKTFYSEVYSQIADEAARYGADPNAGDAAHRLALMSHLRGLADEGLLYAAHDKAGDDFAAAKSAYELKGKILDDVLKVSDLGTGKLTDKAPGSDILLDHVKDGLKNSLLGPAPSEDGFDPAKYKQQIDGSSGGTGSAVGDIRAAIIASTEGDVRSQLDPGIARDLAKQGWFNSDGSLRSRDEILKSGETNETQFNTDLRTIVEQLAAKTRNSNPDNIPEDYRDVWSESEELGTKWKLNLPPAP</sequence>
<feature type="domain" description="TPR repeat" evidence="2">
    <location>
        <begin position="212"/>
        <end position="447"/>
    </location>
</feature>
<comment type="caution">
    <text evidence="3">The sequence shown here is derived from an EMBL/GenBank/DDBJ whole genome shotgun (WGS) entry which is preliminary data.</text>
</comment>
<dbReference type="Pfam" id="PF23275">
    <property type="entry name" value="TPR_23"/>
    <property type="match status" value="1"/>
</dbReference>
<dbReference type="InterPro" id="IPR057037">
    <property type="entry name" value="TPR_rep_actino"/>
</dbReference>
<name>R7YAP1_9ACTN</name>
<feature type="region of interest" description="Disordered" evidence="1">
    <location>
        <begin position="688"/>
        <end position="714"/>
    </location>
</feature>
<dbReference type="RefSeq" id="WP_010842191.1">
    <property type="nucleotide sequence ID" value="NZ_AQPW01000007.1"/>
</dbReference>
<organism evidence="3 4">
    <name type="scientific">Gordonia terrae C-6</name>
    <dbReference type="NCBI Taxonomy" id="1316928"/>
    <lineage>
        <taxon>Bacteria</taxon>
        <taxon>Bacillati</taxon>
        <taxon>Actinomycetota</taxon>
        <taxon>Actinomycetes</taxon>
        <taxon>Mycobacteriales</taxon>
        <taxon>Gordoniaceae</taxon>
        <taxon>Gordonia</taxon>
    </lineage>
</organism>
<gene>
    <name evidence="3" type="ORF">GTC6_08754</name>
</gene>
<dbReference type="PATRIC" id="fig|1316928.3.peg.1750"/>
<dbReference type="Proteomes" id="UP000013569">
    <property type="component" value="Unassembled WGS sequence"/>
</dbReference>